<dbReference type="RefSeq" id="WP_015443251.1">
    <property type="nucleotide sequence ID" value="NC_020520.1"/>
</dbReference>
<dbReference type="SUPFAM" id="SSF161098">
    <property type="entry name" value="MetI-like"/>
    <property type="match status" value="1"/>
</dbReference>
<feature type="transmembrane region" description="Helical" evidence="7">
    <location>
        <begin position="79"/>
        <end position="98"/>
    </location>
</feature>
<dbReference type="Pfam" id="PF00528">
    <property type="entry name" value="BPD_transp_1"/>
    <property type="match status" value="1"/>
</dbReference>
<keyword evidence="3" id="KW-1003">Cell membrane</keyword>
<comment type="subcellular location">
    <subcellularLocation>
        <location evidence="1 7">Cell membrane</location>
        <topology evidence="1 7">Multi-pass membrane protein</topology>
    </subcellularLocation>
</comment>
<evidence type="ECO:0000256" key="5">
    <source>
        <dbReference type="ARBA" id="ARBA00022989"/>
    </source>
</evidence>
<dbReference type="Proteomes" id="UP000011863">
    <property type="component" value="Chromosome"/>
</dbReference>
<evidence type="ECO:0000256" key="6">
    <source>
        <dbReference type="ARBA" id="ARBA00023136"/>
    </source>
</evidence>
<organism evidence="9 10">
    <name type="scientific">Ilumatobacter coccineus (strain NBRC 103263 / KCTC 29153 / YM16-304)</name>
    <dbReference type="NCBI Taxonomy" id="1313172"/>
    <lineage>
        <taxon>Bacteria</taxon>
        <taxon>Bacillati</taxon>
        <taxon>Actinomycetota</taxon>
        <taxon>Acidimicrobiia</taxon>
        <taxon>Acidimicrobiales</taxon>
        <taxon>Ilumatobacteraceae</taxon>
        <taxon>Ilumatobacter</taxon>
    </lineage>
</organism>
<reference evidence="9 10" key="1">
    <citation type="journal article" date="2013" name="Int. J. Syst. Evol. Microbiol.">
        <title>Ilumatobacter nonamiense sp. nov. and Ilumatobacter coccineum sp. nov., isolated from seashore sand.</title>
        <authorList>
            <person name="Matsumoto A."/>
            <person name="Kasai H."/>
            <person name="Matsuo Y."/>
            <person name="Shizuri Y."/>
            <person name="Ichikawa N."/>
            <person name="Fujita N."/>
            <person name="Omura S."/>
            <person name="Takahashi Y."/>
        </authorList>
    </citation>
    <scope>NUCLEOTIDE SEQUENCE [LARGE SCALE GENOMIC DNA]</scope>
    <source>
        <strain evidence="10">NBRC 103263 / KCTC 29153 / YM16-304</strain>
    </source>
</reference>
<accession>A0A6C7E8L8</accession>
<evidence type="ECO:0000256" key="2">
    <source>
        <dbReference type="ARBA" id="ARBA00022448"/>
    </source>
</evidence>
<keyword evidence="5 7" id="KW-1133">Transmembrane helix</keyword>
<feature type="domain" description="ABC transmembrane type-1" evidence="8">
    <location>
        <begin position="73"/>
        <end position="291"/>
    </location>
</feature>
<dbReference type="GO" id="GO:0055085">
    <property type="term" value="P:transmembrane transport"/>
    <property type="evidence" value="ECO:0007669"/>
    <property type="project" value="InterPro"/>
</dbReference>
<name>A0A6C7E8L8_ILUCY</name>
<keyword evidence="10" id="KW-1185">Reference proteome</keyword>
<dbReference type="PANTHER" id="PTHR30193">
    <property type="entry name" value="ABC TRANSPORTER PERMEASE PROTEIN"/>
    <property type="match status" value="1"/>
</dbReference>
<dbReference type="GO" id="GO:0005886">
    <property type="term" value="C:plasma membrane"/>
    <property type="evidence" value="ECO:0007669"/>
    <property type="project" value="UniProtKB-SubCell"/>
</dbReference>
<dbReference type="InterPro" id="IPR035906">
    <property type="entry name" value="MetI-like_sf"/>
</dbReference>
<protein>
    <submittedName>
        <fullName evidence="9">Putative ABC transporter permease protein</fullName>
    </submittedName>
</protein>
<keyword evidence="6 7" id="KW-0472">Membrane</keyword>
<dbReference type="PANTHER" id="PTHR30193:SF37">
    <property type="entry name" value="INNER MEMBRANE ABC TRANSPORTER PERMEASE PROTEIN YCJO"/>
    <property type="match status" value="1"/>
</dbReference>
<keyword evidence="4 7" id="KW-0812">Transmembrane</keyword>
<dbReference type="Gene3D" id="1.10.3720.10">
    <property type="entry name" value="MetI-like"/>
    <property type="match status" value="1"/>
</dbReference>
<proteinExistence type="inferred from homology"/>
<dbReference type="KEGG" id="aym:YM304_36900"/>
<feature type="transmembrane region" description="Helical" evidence="7">
    <location>
        <begin position="214"/>
        <end position="233"/>
    </location>
</feature>
<feature type="transmembrane region" description="Helical" evidence="7">
    <location>
        <begin position="12"/>
        <end position="32"/>
    </location>
</feature>
<dbReference type="PROSITE" id="PS50928">
    <property type="entry name" value="ABC_TM1"/>
    <property type="match status" value="1"/>
</dbReference>
<dbReference type="CDD" id="cd06261">
    <property type="entry name" value="TM_PBP2"/>
    <property type="match status" value="1"/>
</dbReference>
<evidence type="ECO:0000256" key="1">
    <source>
        <dbReference type="ARBA" id="ARBA00004651"/>
    </source>
</evidence>
<feature type="transmembrane region" description="Helical" evidence="7">
    <location>
        <begin position="270"/>
        <end position="290"/>
    </location>
</feature>
<feature type="transmembrane region" description="Helical" evidence="7">
    <location>
        <begin position="110"/>
        <end position="130"/>
    </location>
</feature>
<evidence type="ECO:0000259" key="8">
    <source>
        <dbReference type="PROSITE" id="PS50928"/>
    </source>
</evidence>
<evidence type="ECO:0000256" key="4">
    <source>
        <dbReference type="ARBA" id="ARBA00022692"/>
    </source>
</evidence>
<feature type="transmembrane region" description="Helical" evidence="7">
    <location>
        <begin position="163"/>
        <end position="185"/>
    </location>
</feature>
<evidence type="ECO:0000313" key="10">
    <source>
        <dbReference type="Proteomes" id="UP000011863"/>
    </source>
</evidence>
<dbReference type="EMBL" id="AP012057">
    <property type="protein sequence ID" value="BAN04004.1"/>
    <property type="molecule type" value="Genomic_DNA"/>
</dbReference>
<keyword evidence="2 7" id="KW-0813">Transport</keyword>
<evidence type="ECO:0000256" key="3">
    <source>
        <dbReference type="ARBA" id="ARBA00022475"/>
    </source>
</evidence>
<evidence type="ECO:0000256" key="7">
    <source>
        <dbReference type="RuleBase" id="RU363032"/>
    </source>
</evidence>
<comment type="similarity">
    <text evidence="7">Belongs to the binding-protein-dependent transport system permease family.</text>
</comment>
<gene>
    <name evidence="9" type="ORF">YM304_36900</name>
</gene>
<sequence>MERKRSWTWRDLAIAIPMLLPSALILGTFILYPLGRAVWLGQQRCNTRGDVCRSNGFDQYLDLFRSTEFQNALVVTAKFALISVPLGLVLGVGLAVLADKMLRGISFFRTVFSSTIATSVAVASLMWLFLLQPSVGSLANISWFQNLFPSVKNPGWLEDSGTALFAVALSSVWAGLGFTFILVTASLQSIPRELHEAAAVDGASGTLRFWKITVPLLGPTLLFIVIVLLTRAFQTYGEVDLLTNGGPSPQEATTTLAYLIYGDTPIEADAGLQAGSAVLLFVVLLALSALQVRGIGRRMSDVG</sequence>
<dbReference type="InterPro" id="IPR051393">
    <property type="entry name" value="ABC_transporter_permease"/>
</dbReference>
<evidence type="ECO:0000313" key="9">
    <source>
        <dbReference type="EMBL" id="BAN04004.1"/>
    </source>
</evidence>
<dbReference type="AlphaFoldDB" id="A0A6C7E8L8"/>
<dbReference type="InterPro" id="IPR000515">
    <property type="entry name" value="MetI-like"/>
</dbReference>